<keyword evidence="4" id="KW-1133">Transmembrane helix</keyword>
<dbReference type="AlphaFoldDB" id="A0A1B4WRI1"/>
<dbReference type="InterPro" id="IPR000353">
    <property type="entry name" value="MHC_II_b_N"/>
</dbReference>
<feature type="non-terminal residue" evidence="11">
    <location>
        <position position="108"/>
    </location>
</feature>
<evidence type="ECO:0000256" key="1">
    <source>
        <dbReference type="ARBA" id="ARBA00004479"/>
    </source>
</evidence>
<dbReference type="InterPro" id="IPR050160">
    <property type="entry name" value="MHC/Immunoglobulin"/>
</dbReference>
<keyword evidence="6" id="KW-0472">Membrane</keyword>
<keyword evidence="2" id="KW-0812">Transmembrane</keyword>
<dbReference type="GO" id="GO:0002250">
    <property type="term" value="P:adaptive immune response"/>
    <property type="evidence" value="ECO:0007669"/>
    <property type="project" value="UniProtKB-KW"/>
</dbReference>
<name>A0A1B4WRI1_BUFJF</name>
<keyword evidence="9" id="KW-0491">MHC II</keyword>
<keyword evidence="8" id="KW-0325">Glycoprotein</keyword>
<dbReference type="SUPFAM" id="SSF54452">
    <property type="entry name" value="MHC antigen-recognition domain"/>
    <property type="match status" value="1"/>
</dbReference>
<evidence type="ECO:0000256" key="2">
    <source>
        <dbReference type="ARBA" id="ARBA00022692"/>
    </source>
</evidence>
<proteinExistence type="predicted"/>
<keyword evidence="5" id="KW-1064">Adaptive immunity</keyword>
<reference evidence="11" key="1">
    <citation type="submission" date="2015-07" db="EMBL/GenBank/DDBJ databases">
        <title>Quantitative analysis of the genetic influences on the aggregation behavior in toad tadpoles.</title>
        <authorList>
            <person name="Hase K."/>
            <person name="Abe S.M."/>
            <person name="Shimada M."/>
        </authorList>
    </citation>
    <scope>NUCLEOTIDE SEQUENCE</scope>
    <source>
        <strain evidence="11">NK1</strain>
        <tissue evidence="11">Tail</tissue>
    </source>
</reference>
<evidence type="ECO:0000259" key="10">
    <source>
        <dbReference type="SMART" id="SM00921"/>
    </source>
</evidence>
<dbReference type="SMART" id="SM00921">
    <property type="entry name" value="MHC_II_beta"/>
    <property type="match status" value="1"/>
</dbReference>
<dbReference type="Pfam" id="PF00969">
    <property type="entry name" value="MHC_II_beta"/>
    <property type="match status" value="1"/>
</dbReference>
<dbReference type="GO" id="GO:0002504">
    <property type="term" value="P:antigen processing and presentation of peptide or polysaccharide antigen via MHC class II"/>
    <property type="evidence" value="ECO:0007669"/>
    <property type="project" value="UniProtKB-KW"/>
</dbReference>
<evidence type="ECO:0000256" key="4">
    <source>
        <dbReference type="ARBA" id="ARBA00022989"/>
    </source>
</evidence>
<evidence type="ECO:0000313" key="11">
    <source>
        <dbReference type="EMBL" id="BAV25151.1"/>
    </source>
</evidence>
<dbReference type="PANTHER" id="PTHR19944:SF99">
    <property type="entry name" value="HLA CLASS II HISTOCOMPATIBILITY ANTIGEN, DRB1 BETA CHAIN"/>
    <property type="match status" value="1"/>
</dbReference>
<dbReference type="GO" id="GO:0042613">
    <property type="term" value="C:MHC class II protein complex"/>
    <property type="evidence" value="ECO:0007669"/>
    <property type="project" value="UniProtKB-KW"/>
</dbReference>
<evidence type="ECO:0000256" key="8">
    <source>
        <dbReference type="ARBA" id="ARBA00023180"/>
    </source>
</evidence>
<accession>A0A1B4WRI1</accession>
<dbReference type="EMBL" id="LC065651">
    <property type="protein sequence ID" value="BAV25151.1"/>
    <property type="molecule type" value="Genomic_DNA"/>
</dbReference>
<evidence type="ECO:0000256" key="6">
    <source>
        <dbReference type="ARBA" id="ARBA00023136"/>
    </source>
</evidence>
<keyword evidence="7" id="KW-1015">Disulfide bond</keyword>
<comment type="subcellular location">
    <subcellularLocation>
        <location evidence="1">Membrane</location>
        <topology evidence="1">Single-pass type I membrane protein</topology>
    </subcellularLocation>
</comment>
<dbReference type="PANTHER" id="PTHR19944">
    <property type="entry name" value="MHC CLASS II-RELATED"/>
    <property type="match status" value="1"/>
</dbReference>
<organism evidence="11">
    <name type="scientific">Bufo japonicus formosus</name>
    <name type="common">Eastern-Japanese common toad</name>
    <dbReference type="NCBI Taxonomy" id="400544"/>
    <lineage>
        <taxon>Eukaryota</taxon>
        <taxon>Metazoa</taxon>
        <taxon>Chordata</taxon>
        <taxon>Craniata</taxon>
        <taxon>Vertebrata</taxon>
        <taxon>Euteleostomi</taxon>
        <taxon>Amphibia</taxon>
        <taxon>Batrachia</taxon>
        <taxon>Anura</taxon>
        <taxon>Neobatrachia</taxon>
        <taxon>Hyloidea</taxon>
        <taxon>Bufonidae</taxon>
        <taxon>Bufo</taxon>
    </lineage>
</organism>
<evidence type="ECO:0000256" key="3">
    <source>
        <dbReference type="ARBA" id="ARBA00022859"/>
    </source>
</evidence>
<feature type="domain" description="MHC class II beta chain N-terminal" evidence="10">
    <location>
        <begin position="17"/>
        <end position="91"/>
    </location>
</feature>
<dbReference type="InterPro" id="IPR014745">
    <property type="entry name" value="MHC_II_a/b_N"/>
</dbReference>
<keyword evidence="3" id="KW-0391">Immunity</keyword>
<evidence type="ECO:0000256" key="7">
    <source>
        <dbReference type="ARBA" id="ARBA00023157"/>
    </source>
</evidence>
<evidence type="ECO:0000256" key="9">
    <source>
        <dbReference type="ARBA" id="ARBA00023182"/>
    </source>
</evidence>
<dbReference type="Gene3D" id="3.10.320.10">
    <property type="entry name" value="Class II Histocompatibility Antigen, M Beta Chain, Chain B, domain 1"/>
    <property type="match status" value="1"/>
</dbReference>
<feature type="non-terminal residue" evidence="11">
    <location>
        <position position="1"/>
    </location>
</feature>
<sequence length="108" mass="12575">PLLSITAAVDYMTEVKSECHYVNGTQQVRYLDRYFYNQEELVYFDSEEGRYIAKTELGKPDAEAWNKNKEIIEDRKSSVETFCKYNYGTATTVGITGRRGETLYILNY</sequence>
<protein>
    <submittedName>
        <fullName evidence="11">MHC class II antigen</fullName>
    </submittedName>
</protein>
<dbReference type="FunFam" id="3.10.320.10:FF:000001">
    <property type="entry name" value="HLA class II histocompatibility antigen, DRB1-1 beta chain"/>
    <property type="match status" value="1"/>
</dbReference>
<dbReference type="InterPro" id="IPR011162">
    <property type="entry name" value="MHC_I/II-like_Ag-recog"/>
</dbReference>
<evidence type="ECO:0000256" key="5">
    <source>
        <dbReference type="ARBA" id="ARBA00023130"/>
    </source>
</evidence>